<dbReference type="SUPFAM" id="SSF48613">
    <property type="entry name" value="Heme oxygenase-like"/>
    <property type="match status" value="1"/>
</dbReference>
<evidence type="ECO:0000259" key="1">
    <source>
        <dbReference type="Pfam" id="PF03070"/>
    </source>
</evidence>
<evidence type="ECO:0000313" key="2">
    <source>
        <dbReference type="EMBL" id="KAG7439712.1"/>
    </source>
</evidence>
<dbReference type="RefSeq" id="XP_043033212.1">
    <property type="nucleotide sequence ID" value="XM_043178083.1"/>
</dbReference>
<organism evidence="2 3">
    <name type="scientific">Guyanagaster necrorhizus</name>
    <dbReference type="NCBI Taxonomy" id="856835"/>
    <lineage>
        <taxon>Eukaryota</taxon>
        <taxon>Fungi</taxon>
        <taxon>Dikarya</taxon>
        <taxon>Basidiomycota</taxon>
        <taxon>Agaricomycotina</taxon>
        <taxon>Agaricomycetes</taxon>
        <taxon>Agaricomycetidae</taxon>
        <taxon>Agaricales</taxon>
        <taxon>Marasmiineae</taxon>
        <taxon>Physalacriaceae</taxon>
        <taxon>Guyanagaster</taxon>
    </lineage>
</organism>
<protein>
    <recommendedName>
        <fullName evidence="1">Thiaminase-2/PQQC domain-containing protein</fullName>
    </recommendedName>
</protein>
<dbReference type="AlphaFoldDB" id="A0A9P7VFN7"/>
<sequence length="256" mass="28846">MSRRAAIIIHALESQKGPFKLKAPMLDADGTLIKKRDAPTLIEELIAENEEVWNNFLTNEFCTLGYKTPASDFDDTYRDYLYLIEYVRFVHYRDLQEPSAHTKEGLVNLLGSVSDNVDYVEGNYETCITPTPNGIGIPEEELLNEKPSPALLGYTSWEQLSGITDDSFSNFVRAIPCVYGWNKIAEKLQSEGDGEQGTLFYKSWFQANLDDSYASTLSEYLEANHSTYDSPGNKDKWSVAFHEACQFETALFAAGL</sequence>
<feature type="domain" description="Thiaminase-2/PQQC" evidence="1">
    <location>
        <begin position="79"/>
        <end position="250"/>
    </location>
</feature>
<gene>
    <name evidence="2" type="ORF">BT62DRAFT_1013596</name>
</gene>
<accession>A0A9P7VFN7</accession>
<dbReference type="CDD" id="cd19359">
    <property type="entry name" value="TenA_C_Bt3146-like"/>
    <property type="match status" value="1"/>
</dbReference>
<dbReference type="OrthoDB" id="2851859at2759"/>
<keyword evidence="3" id="KW-1185">Reference proteome</keyword>
<dbReference type="InterPro" id="IPR016084">
    <property type="entry name" value="Haem_Oase-like_multi-hlx"/>
</dbReference>
<dbReference type="Gene3D" id="1.20.910.10">
    <property type="entry name" value="Heme oxygenase-like"/>
    <property type="match status" value="1"/>
</dbReference>
<proteinExistence type="predicted"/>
<dbReference type="Proteomes" id="UP000812287">
    <property type="component" value="Unassembled WGS sequence"/>
</dbReference>
<dbReference type="Pfam" id="PF03070">
    <property type="entry name" value="TENA_THI-4"/>
    <property type="match status" value="1"/>
</dbReference>
<comment type="caution">
    <text evidence="2">The sequence shown here is derived from an EMBL/GenBank/DDBJ whole genome shotgun (WGS) entry which is preliminary data.</text>
</comment>
<reference evidence="2" key="1">
    <citation type="submission" date="2020-11" db="EMBL/GenBank/DDBJ databases">
        <title>Adaptations for nitrogen fixation in a non-lichenized fungal sporocarp promotes dispersal by wood-feeding termites.</title>
        <authorList>
            <consortium name="DOE Joint Genome Institute"/>
            <person name="Koch R.A."/>
            <person name="Yoon G."/>
            <person name="Arayal U."/>
            <person name="Lail K."/>
            <person name="Amirebrahimi M."/>
            <person name="Labutti K."/>
            <person name="Lipzen A."/>
            <person name="Riley R."/>
            <person name="Barry K."/>
            <person name="Henrissat B."/>
            <person name="Grigoriev I.V."/>
            <person name="Herr J.R."/>
            <person name="Aime M.C."/>
        </authorList>
    </citation>
    <scope>NUCLEOTIDE SEQUENCE</scope>
    <source>
        <strain evidence="2">MCA 3950</strain>
    </source>
</reference>
<name>A0A9P7VFN7_9AGAR</name>
<evidence type="ECO:0000313" key="3">
    <source>
        <dbReference type="Proteomes" id="UP000812287"/>
    </source>
</evidence>
<dbReference type="EMBL" id="MU250586">
    <property type="protein sequence ID" value="KAG7439712.1"/>
    <property type="molecule type" value="Genomic_DNA"/>
</dbReference>
<dbReference type="GeneID" id="66100370"/>
<dbReference type="GO" id="GO:0006772">
    <property type="term" value="P:thiamine metabolic process"/>
    <property type="evidence" value="ECO:0007669"/>
    <property type="project" value="UniProtKB-ARBA"/>
</dbReference>
<dbReference type="InterPro" id="IPR004305">
    <property type="entry name" value="Thiaminase-2/PQQC"/>
</dbReference>